<evidence type="ECO:0000256" key="4">
    <source>
        <dbReference type="HAMAP-Rule" id="MF_01812"/>
    </source>
</evidence>
<keyword evidence="2 4" id="KW-0808">Transferase</keyword>
<comment type="subunit">
    <text evidence="4">Homohexamer; trimer of dimers.</text>
</comment>
<dbReference type="Pfam" id="PF17668">
    <property type="entry name" value="Acetyltransf_17"/>
    <property type="match status" value="1"/>
</dbReference>
<dbReference type="InterPro" id="IPR016181">
    <property type="entry name" value="Acyl_CoA_acyltransferase"/>
</dbReference>
<proteinExistence type="inferred from homology"/>
<evidence type="ECO:0000256" key="5">
    <source>
        <dbReference type="SAM" id="MobiDB-lite"/>
    </source>
</evidence>
<sequence length="482" mass="51621">MTNLEQQTADASFGNVAGENSAEQAAGSPAKPAAGNPAQGLASEQQVTRPVNLPGYELRTFRAARDDEAAGAQTAAWMAATSQGFHMNEPTDEQLKQRVALVIEDNRALIGAYQLETPDGALGMDHPVATYSTFNNPINIGFGQSVNGHLITSVTVRPTHRRKGLLRTLISNDLAGAKEAGFPIAALTVSEASIYRRFGFGPATWSRTISVDTTGGLSFLRPSTGRVELTKPAALRELAPKIFAKFHAETPGSVGRQAFYRELAAGTISEDSAEPDRGARAALHYDENGEIDGYVRYKFAGWDTDPTTVKVSDLVAANGEARQGLWQFLGSIDLVNRVTYEEAAIDDPLPWMLTDSRRVNTTHTEDVLWLRILDPIAALQTRRYADDGTLTIALQDRLGFADGSYRISVTDGVATVDSLAGAETAHPDLSMDVSALASIYLGGADPVVLAAGGQIDVHSAGSAERARKLFALDRAAYCITHF</sequence>
<evidence type="ECO:0000256" key="1">
    <source>
        <dbReference type="ARBA" id="ARBA00009213"/>
    </source>
</evidence>
<dbReference type="SUPFAM" id="SSF55729">
    <property type="entry name" value="Acyl-CoA N-acyltransferases (Nat)"/>
    <property type="match status" value="1"/>
</dbReference>
<comment type="similarity">
    <text evidence="1 4">Belongs to the acetyltransferase Eis family.</text>
</comment>
<dbReference type="Proteomes" id="UP001209083">
    <property type="component" value="Chromosome"/>
</dbReference>
<feature type="binding site" evidence="4">
    <location>
        <begin position="162"/>
        <end position="167"/>
    </location>
    <ligand>
        <name>acetyl-CoA</name>
        <dbReference type="ChEBI" id="CHEBI:57288"/>
    </ligand>
</feature>
<feature type="domain" description="N-acetyltransferase" evidence="6">
    <location>
        <begin position="56"/>
        <end position="234"/>
    </location>
</feature>
<reference evidence="7 8" key="1">
    <citation type="submission" date="2023-05" db="EMBL/GenBank/DDBJ databases">
        <title>Lithophilousrod everest ZFBP1038 complete genpme.</title>
        <authorList>
            <person name="Tian M."/>
        </authorList>
    </citation>
    <scope>NUCLEOTIDE SEQUENCE [LARGE SCALE GENOMIC DNA]</scope>
    <source>
        <strain evidence="7 8">ZFBP1038</strain>
    </source>
</reference>
<dbReference type="PANTHER" id="PTHR37817:SF1">
    <property type="entry name" value="N-ACETYLTRANSFERASE EIS"/>
    <property type="match status" value="1"/>
</dbReference>
<accession>A0ABY8QVG5</accession>
<evidence type="ECO:0000313" key="8">
    <source>
        <dbReference type="Proteomes" id="UP001209083"/>
    </source>
</evidence>
<gene>
    <name evidence="7" type="ORF">LWF01_04415</name>
</gene>
<dbReference type="PROSITE" id="PS51186">
    <property type="entry name" value="GNAT"/>
    <property type="match status" value="1"/>
</dbReference>
<dbReference type="Pfam" id="PF13530">
    <property type="entry name" value="SCP2_2"/>
    <property type="match status" value="1"/>
</dbReference>
<dbReference type="InterPro" id="IPR025559">
    <property type="entry name" value="Eis_dom"/>
</dbReference>
<dbReference type="HAMAP" id="MF_01812">
    <property type="entry name" value="Eis"/>
    <property type="match status" value="1"/>
</dbReference>
<evidence type="ECO:0000313" key="7">
    <source>
        <dbReference type="EMBL" id="WGW13024.1"/>
    </source>
</evidence>
<feature type="binding site" evidence="4">
    <location>
        <begin position="154"/>
        <end position="156"/>
    </location>
    <ligand>
        <name>acetyl-CoA</name>
        <dbReference type="ChEBI" id="CHEBI:57288"/>
    </ligand>
</feature>
<dbReference type="InterPro" id="IPR051554">
    <property type="entry name" value="Acetyltransferase_Eis"/>
</dbReference>
<dbReference type="RefSeq" id="WP_349639831.1">
    <property type="nucleotide sequence ID" value="NZ_CP090958.1"/>
</dbReference>
<dbReference type="InterPro" id="IPR022902">
    <property type="entry name" value="NAcTrfase_Eis"/>
</dbReference>
<dbReference type="EMBL" id="CP090958">
    <property type="protein sequence ID" value="WGW13024.1"/>
    <property type="molecule type" value="Genomic_DNA"/>
</dbReference>
<feature type="active site" description="Proton acceptor; via carboxylate" evidence="4">
    <location>
        <position position="482"/>
    </location>
</feature>
<feature type="region of interest" description="Disordered" evidence="5">
    <location>
        <begin position="1"/>
        <end position="49"/>
    </location>
</feature>
<dbReference type="NCBIfam" id="NF002369">
    <property type="entry name" value="PRK01346.1-6"/>
    <property type="match status" value="1"/>
</dbReference>
<dbReference type="Gene3D" id="3.30.1050.10">
    <property type="entry name" value="SCP2 sterol-binding domain"/>
    <property type="match status" value="1"/>
</dbReference>
<feature type="compositionally biased region" description="Polar residues" evidence="5">
    <location>
        <begin position="1"/>
        <end position="10"/>
    </location>
</feature>
<feature type="binding site" evidence="4">
    <location>
        <begin position="190"/>
        <end position="191"/>
    </location>
    <ligand>
        <name>acetyl-CoA</name>
        <dbReference type="ChEBI" id="CHEBI:57288"/>
    </ligand>
</feature>
<dbReference type="SUPFAM" id="SSF55718">
    <property type="entry name" value="SCP-like"/>
    <property type="match status" value="1"/>
</dbReference>
<keyword evidence="3 4" id="KW-0012">Acyltransferase</keyword>
<protein>
    <submittedName>
        <fullName evidence="7">GNAT family N-acetyltransferase</fullName>
    </submittedName>
</protein>
<evidence type="ECO:0000259" key="6">
    <source>
        <dbReference type="PROSITE" id="PS51186"/>
    </source>
</evidence>
<dbReference type="InterPro" id="IPR041380">
    <property type="entry name" value="Acetyltransf_17"/>
</dbReference>
<organism evidence="7 8">
    <name type="scientific">Saxibacter everestensis</name>
    <dbReference type="NCBI Taxonomy" id="2909229"/>
    <lineage>
        <taxon>Bacteria</taxon>
        <taxon>Bacillati</taxon>
        <taxon>Actinomycetota</taxon>
        <taxon>Actinomycetes</taxon>
        <taxon>Micrococcales</taxon>
        <taxon>Brevibacteriaceae</taxon>
        <taxon>Saxibacter</taxon>
    </lineage>
</organism>
<evidence type="ECO:0000256" key="2">
    <source>
        <dbReference type="ARBA" id="ARBA00022679"/>
    </source>
</evidence>
<dbReference type="PANTHER" id="PTHR37817">
    <property type="entry name" value="N-ACETYLTRANSFERASE EIS"/>
    <property type="match status" value="1"/>
</dbReference>
<evidence type="ECO:0000256" key="3">
    <source>
        <dbReference type="ARBA" id="ARBA00023315"/>
    </source>
</evidence>
<dbReference type="InterPro" id="IPR036527">
    <property type="entry name" value="SCP2_sterol-bd_dom_sf"/>
</dbReference>
<dbReference type="Pfam" id="PF13527">
    <property type="entry name" value="Acetyltransf_9"/>
    <property type="match status" value="1"/>
</dbReference>
<feature type="active site" description="Proton donor" evidence="4">
    <location>
        <position position="195"/>
    </location>
</feature>
<name>A0ABY8QVG5_9MICO</name>
<dbReference type="Gene3D" id="3.40.630.30">
    <property type="match status" value="2"/>
</dbReference>
<keyword evidence="8" id="KW-1185">Reference proteome</keyword>
<dbReference type="InterPro" id="IPR000182">
    <property type="entry name" value="GNAT_dom"/>
</dbReference>